<comment type="caution">
    <text evidence="3">The sequence shown here is derived from an EMBL/GenBank/DDBJ whole genome shotgun (WGS) entry which is preliminary data.</text>
</comment>
<evidence type="ECO:0000256" key="1">
    <source>
        <dbReference type="ARBA" id="ARBA00044755"/>
    </source>
</evidence>
<dbReference type="Pfam" id="PF04519">
    <property type="entry name" value="Bactofilin"/>
    <property type="match status" value="1"/>
</dbReference>
<protein>
    <submittedName>
        <fullName evidence="3">Polymer-forming cytoskeletal protein</fullName>
    </submittedName>
</protein>
<reference evidence="3 4" key="1">
    <citation type="submission" date="2024-07" db="EMBL/GenBank/DDBJ databases">
        <authorList>
            <person name="Hebao G."/>
        </authorList>
    </citation>
    <scope>NUCLEOTIDE SEQUENCE [LARGE SCALE GENOMIC DNA]</scope>
    <source>
        <strain evidence="3 4">ACCC 02193</strain>
    </source>
</reference>
<organism evidence="3 4">
    <name type="scientific">Erwinia aeris</name>
    <dbReference type="NCBI Taxonomy" id="3239803"/>
    <lineage>
        <taxon>Bacteria</taxon>
        <taxon>Pseudomonadati</taxon>
        <taxon>Pseudomonadota</taxon>
        <taxon>Gammaproteobacteria</taxon>
        <taxon>Enterobacterales</taxon>
        <taxon>Erwiniaceae</taxon>
        <taxon>Erwinia</taxon>
    </lineage>
</organism>
<gene>
    <name evidence="3" type="ORF">AB6T85_14695</name>
</gene>
<keyword evidence="2" id="KW-1133">Transmembrane helix</keyword>
<dbReference type="PANTHER" id="PTHR35024">
    <property type="entry name" value="HYPOTHETICAL CYTOSOLIC PROTEIN"/>
    <property type="match status" value="1"/>
</dbReference>
<comment type="similarity">
    <text evidence="1">Belongs to the bactofilin family.</text>
</comment>
<evidence type="ECO:0000313" key="3">
    <source>
        <dbReference type="EMBL" id="MEY8771645.1"/>
    </source>
</evidence>
<evidence type="ECO:0000256" key="2">
    <source>
        <dbReference type="SAM" id="Phobius"/>
    </source>
</evidence>
<dbReference type="PANTHER" id="PTHR35024:SF4">
    <property type="entry name" value="POLYMER-FORMING CYTOSKELETAL PROTEIN"/>
    <property type="match status" value="1"/>
</dbReference>
<dbReference type="EMBL" id="JBGFFX010000008">
    <property type="protein sequence ID" value="MEY8771645.1"/>
    <property type="molecule type" value="Genomic_DNA"/>
</dbReference>
<proteinExistence type="inferred from homology"/>
<accession>A0ABV4E9P9</accession>
<dbReference type="Proteomes" id="UP001565243">
    <property type="component" value="Unassembled WGS sequence"/>
</dbReference>
<feature type="transmembrane region" description="Helical" evidence="2">
    <location>
        <begin position="7"/>
        <end position="31"/>
    </location>
</feature>
<keyword evidence="2" id="KW-0812">Transmembrane</keyword>
<feature type="transmembrane region" description="Helical" evidence="2">
    <location>
        <begin position="37"/>
        <end position="56"/>
    </location>
</feature>
<sequence>MNYNLLWYLWIIWASALLVYSLSWATTLLLIRQHRGLLMAAASAIFTWLAFRKFTLNKEIAMFKRKENPRQPSAPLNYTSPVPPSSASLMDSEFEESVSAATVVSVASAPATGTTTIPDTCTIVGEISAAGDIHITGSVNGKVNSEKTVFVQKDGRVEGEIWAQRTEISGELKGLCCSREVAINANGFMDGTIECESLSINQQGKFYGQSKPYKTEREPESNVVKSFAEPVIPPSQDFHLRDTAQ</sequence>
<name>A0ABV4E9P9_9GAMM</name>
<dbReference type="RefSeq" id="WP_369895967.1">
    <property type="nucleotide sequence ID" value="NZ_JBGFFX010000008.1"/>
</dbReference>
<keyword evidence="2" id="KW-0472">Membrane</keyword>
<evidence type="ECO:0000313" key="4">
    <source>
        <dbReference type="Proteomes" id="UP001565243"/>
    </source>
</evidence>
<dbReference type="InterPro" id="IPR007607">
    <property type="entry name" value="BacA/B"/>
</dbReference>
<keyword evidence="4" id="KW-1185">Reference proteome</keyword>